<dbReference type="Gene3D" id="2.170.140.10">
    <property type="entry name" value="Chitin binding domain"/>
    <property type="match status" value="2"/>
</dbReference>
<evidence type="ECO:0000259" key="3">
    <source>
        <dbReference type="PROSITE" id="PS50940"/>
    </source>
</evidence>
<dbReference type="RefSeq" id="XP_005113274.1">
    <property type="nucleotide sequence ID" value="XM_005113217.3"/>
</dbReference>
<evidence type="ECO:0000256" key="1">
    <source>
        <dbReference type="SAM" id="MobiDB-lite"/>
    </source>
</evidence>
<evidence type="ECO:0000313" key="5">
    <source>
        <dbReference type="RefSeq" id="XP_005113274.1"/>
    </source>
</evidence>
<sequence>MAHQILLLAVVSSLFTLSSGSFFLFRQPNSANKQQTQSQNTVRLPSHFGNTYVKNDNNNNNNNNYNNPRNNRVEETTTEKPLATSINERCVQRSARDFRSHPQDCGKFTMCSGGALLTIDCPPGSVFHDVSKSCVPQGSYYDTCTRRMTTLSTCPRGSTEKKAHPRQCAQYYHCGQPAQERVWEEHLRECPYPMLFNLDTRRCEHHSMVDCGTREEPVDPCEYKANNCDGRAQCIPCTVRNPSCRERTDGMNSWKGREGSPYYVVCATQRVVYHGMCPQDHGVQVFDHEARVCKKLESGPW</sequence>
<dbReference type="InterPro" id="IPR036508">
    <property type="entry name" value="Chitin-bd_dom_sf"/>
</dbReference>
<gene>
    <name evidence="5" type="primary">LOC101859542</name>
</gene>
<name>A0ABM0KB12_APLCA</name>
<proteinExistence type="predicted"/>
<organism evidence="4 5">
    <name type="scientific">Aplysia californica</name>
    <name type="common">California sea hare</name>
    <dbReference type="NCBI Taxonomy" id="6500"/>
    <lineage>
        <taxon>Eukaryota</taxon>
        <taxon>Metazoa</taxon>
        <taxon>Spiralia</taxon>
        <taxon>Lophotrochozoa</taxon>
        <taxon>Mollusca</taxon>
        <taxon>Gastropoda</taxon>
        <taxon>Heterobranchia</taxon>
        <taxon>Euthyneura</taxon>
        <taxon>Tectipleura</taxon>
        <taxon>Aplysiida</taxon>
        <taxon>Aplysioidea</taxon>
        <taxon>Aplysiidae</taxon>
        <taxon>Aplysia</taxon>
    </lineage>
</organism>
<dbReference type="SMART" id="SM00494">
    <property type="entry name" value="ChtBD2"/>
    <property type="match status" value="2"/>
</dbReference>
<feature type="compositionally biased region" description="Low complexity" evidence="1">
    <location>
        <begin position="55"/>
        <end position="70"/>
    </location>
</feature>
<evidence type="ECO:0000256" key="2">
    <source>
        <dbReference type="SAM" id="SignalP"/>
    </source>
</evidence>
<feature type="region of interest" description="Disordered" evidence="1">
    <location>
        <begin position="47"/>
        <end position="78"/>
    </location>
</feature>
<feature type="domain" description="Chitin-binding type-2" evidence="3">
    <location>
        <begin position="151"/>
        <end position="213"/>
    </location>
</feature>
<evidence type="ECO:0000313" key="4">
    <source>
        <dbReference type="Proteomes" id="UP000694888"/>
    </source>
</evidence>
<dbReference type="Proteomes" id="UP000694888">
    <property type="component" value="Unplaced"/>
</dbReference>
<reference evidence="5" key="1">
    <citation type="submission" date="2025-08" db="UniProtKB">
        <authorList>
            <consortium name="RefSeq"/>
        </authorList>
    </citation>
    <scope>IDENTIFICATION</scope>
</reference>
<keyword evidence="2" id="KW-0732">Signal</keyword>
<dbReference type="InterPro" id="IPR002557">
    <property type="entry name" value="Chitin-bd_dom"/>
</dbReference>
<feature type="signal peptide" evidence="2">
    <location>
        <begin position="1"/>
        <end position="20"/>
    </location>
</feature>
<dbReference type="PROSITE" id="PS50940">
    <property type="entry name" value="CHIT_BIND_II"/>
    <property type="match status" value="2"/>
</dbReference>
<keyword evidence="4" id="KW-1185">Reference proteome</keyword>
<dbReference type="SUPFAM" id="SSF57625">
    <property type="entry name" value="Invertebrate chitin-binding proteins"/>
    <property type="match status" value="2"/>
</dbReference>
<dbReference type="Pfam" id="PF01607">
    <property type="entry name" value="CBM_14"/>
    <property type="match status" value="2"/>
</dbReference>
<dbReference type="GeneID" id="101859542"/>
<protein>
    <submittedName>
        <fullName evidence="5">Uncharacterized protein LOC101859542</fullName>
    </submittedName>
</protein>
<accession>A0ABM0KB12</accession>
<feature type="domain" description="Chitin-binding type-2" evidence="3">
    <location>
        <begin position="87"/>
        <end position="146"/>
    </location>
</feature>
<feature type="chain" id="PRO_5045039362" evidence="2">
    <location>
        <begin position="21"/>
        <end position="301"/>
    </location>
</feature>